<accession>A0A1Y1S7D8</accession>
<evidence type="ECO:0000313" key="1">
    <source>
        <dbReference type="EMBL" id="ORD94344.1"/>
    </source>
</evidence>
<dbReference type="Proteomes" id="UP000192639">
    <property type="component" value="Unassembled WGS sequence"/>
</dbReference>
<dbReference type="AlphaFoldDB" id="A0A1Y1S7D8"/>
<evidence type="ECO:0000313" key="2">
    <source>
        <dbReference type="Proteomes" id="UP000192639"/>
    </source>
</evidence>
<gene>
    <name evidence="1" type="ORF">ECANGB1_867</name>
</gene>
<keyword evidence="2" id="KW-1185">Reference proteome</keyword>
<sequence>MAVSKIKRAQTNKKKQKITKTEHNETIEYVSIIDKSSINNESVQIILNEIGADLSDVISSDACIDTMKCIVDQCKATELLELFCKINLECIYKFAGAKNIENILAKMNEINQTNCTDSFCNTVLEKFNQIDINNLINDENSSHAFRKLLTLLTGKIIYKNDVVSGFHPDNKFILQFKKSVLLHYVFRENSKDTVWIGLMHFIQATKSQKFIKKSIDFMIENVKERRKKNGTELISNFMRNKAFFYEKVAELANDSNSALLVDFIKNDLRSLQIKQNYLVQKILRHSRTNLIEYLDIDEDWGNNVFIAAMINLLNTGKSNMVEQFIGRKEGVAKAGVFYTFILERYNNEVDTKYVDLVCKMLQNGNDGLENTGSNKIAGDFVKYFNKKIINSKAGKKLLMAFAESKCDQEIVSGFFDQNIELFYGIEKWDNLHKFMHRVAAVTSGKTRNKACEILRKSKP</sequence>
<reference evidence="1 2" key="1">
    <citation type="journal article" date="2017" name="Environ. Microbiol.">
        <title>Decay of the glycolytic pathway and adaptation to intranuclear parasitism within Enterocytozoonidae microsporidia.</title>
        <authorList>
            <person name="Wiredu Boakye D."/>
            <person name="Jaroenlak P."/>
            <person name="Prachumwat A."/>
            <person name="Williams T.A."/>
            <person name="Bateman K.S."/>
            <person name="Itsathitphaisarn O."/>
            <person name="Sritunyalucksana K."/>
            <person name="Paszkiewicz K.H."/>
            <person name="Moore K.A."/>
            <person name="Stentiford G.D."/>
            <person name="Williams B.A."/>
        </authorList>
    </citation>
    <scope>NUCLEOTIDE SEQUENCE [LARGE SCALE GENOMIC DNA]</scope>
    <source>
        <strain evidence="1 2">GB1</strain>
    </source>
</reference>
<name>A0A1Y1S7D8_9MICR</name>
<dbReference type="VEuPathDB" id="MicrosporidiaDB:ECANGB1_867"/>
<dbReference type="OrthoDB" id="392571at2759"/>
<protein>
    <submittedName>
        <fullName evidence="1">Uncharacterized protein</fullName>
    </submittedName>
</protein>
<proteinExistence type="predicted"/>
<dbReference type="EMBL" id="LWDP01000024">
    <property type="protein sequence ID" value="ORD94344.1"/>
    <property type="molecule type" value="Genomic_DNA"/>
</dbReference>
<comment type="caution">
    <text evidence="1">The sequence shown here is derived from an EMBL/GenBank/DDBJ whole genome shotgun (WGS) entry which is preliminary data.</text>
</comment>
<organism evidence="1 2">
    <name type="scientific">Enterospora canceri</name>
    <dbReference type="NCBI Taxonomy" id="1081671"/>
    <lineage>
        <taxon>Eukaryota</taxon>
        <taxon>Fungi</taxon>
        <taxon>Fungi incertae sedis</taxon>
        <taxon>Microsporidia</taxon>
        <taxon>Enterocytozoonidae</taxon>
        <taxon>Enterospora</taxon>
    </lineage>
</organism>